<comment type="caution">
    <text evidence="4">The sequence shown here is derived from an EMBL/GenBank/DDBJ whole genome shotgun (WGS) entry which is preliminary data.</text>
</comment>
<evidence type="ECO:0000313" key="4">
    <source>
        <dbReference type="EMBL" id="CAG7822702.1"/>
    </source>
</evidence>
<dbReference type="OrthoDB" id="1055148at2759"/>
<evidence type="ECO:0000313" key="5">
    <source>
        <dbReference type="Proteomes" id="UP000708208"/>
    </source>
</evidence>
<evidence type="ECO:0000256" key="2">
    <source>
        <dbReference type="ARBA" id="ARBA00022723"/>
    </source>
</evidence>
<reference evidence="4" key="1">
    <citation type="submission" date="2021-06" db="EMBL/GenBank/DDBJ databases">
        <authorList>
            <person name="Hodson N. C."/>
            <person name="Mongue J. A."/>
            <person name="Jaron S. K."/>
        </authorList>
    </citation>
    <scope>NUCLEOTIDE SEQUENCE</scope>
</reference>
<dbReference type="GO" id="GO:0006082">
    <property type="term" value="P:organic acid metabolic process"/>
    <property type="evidence" value="ECO:0007669"/>
    <property type="project" value="TreeGrafter"/>
</dbReference>
<feature type="non-terminal residue" evidence="4">
    <location>
        <position position="1"/>
    </location>
</feature>
<dbReference type="GO" id="GO:0005506">
    <property type="term" value="F:iron ion binding"/>
    <property type="evidence" value="ECO:0007669"/>
    <property type="project" value="InterPro"/>
</dbReference>
<evidence type="ECO:0008006" key="6">
    <source>
        <dbReference type="Google" id="ProtNLM"/>
    </source>
</evidence>
<protein>
    <recommendedName>
        <fullName evidence="6">Cytochrome P450</fullName>
    </recommendedName>
</protein>
<dbReference type="GO" id="GO:0020037">
    <property type="term" value="F:heme binding"/>
    <property type="evidence" value="ECO:0007669"/>
    <property type="project" value="InterPro"/>
</dbReference>
<feature type="non-terminal residue" evidence="4">
    <location>
        <position position="157"/>
    </location>
</feature>
<dbReference type="GO" id="GO:0016712">
    <property type="term" value="F:oxidoreductase activity, acting on paired donors, with incorporation or reduction of molecular oxygen, reduced flavin or flavoprotein as one donor, and incorporation of one atom of oxygen"/>
    <property type="evidence" value="ECO:0007669"/>
    <property type="project" value="TreeGrafter"/>
</dbReference>
<dbReference type="AlphaFoldDB" id="A0A8J2PBW8"/>
<dbReference type="Pfam" id="PF00067">
    <property type="entry name" value="p450"/>
    <property type="match status" value="1"/>
</dbReference>
<proteinExistence type="inferred from homology"/>
<name>A0A8J2PBW8_9HEXA</name>
<sequence length="157" mass="17877">VRRHFMDVYFEELDNRKLDLQSTFAGQIGEENMAVTVRDLFFAGSETTSTTLSWICLYLALYPGIQRNLQAEIENVLGYNVPTLNQRNSMPYTQAVIFESLRCSSVAPVGTARRVLEDVAVGGYIIPKDTLVFSNIYAAHHDPDVWDDPHNFKPERF</sequence>
<comment type="similarity">
    <text evidence="1">Belongs to the cytochrome P450 family.</text>
</comment>
<dbReference type="InterPro" id="IPR001128">
    <property type="entry name" value="Cyt_P450"/>
</dbReference>
<accession>A0A8J2PBW8</accession>
<dbReference type="GO" id="GO:0008395">
    <property type="term" value="F:steroid hydroxylase activity"/>
    <property type="evidence" value="ECO:0007669"/>
    <property type="project" value="TreeGrafter"/>
</dbReference>
<keyword evidence="2" id="KW-0479">Metal-binding</keyword>
<organism evidence="4 5">
    <name type="scientific">Allacma fusca</name>
    <dbReference type="NCBI Taxonomy" id="39272"/>
    <lineage>
        <taxon>Eukaryota</taxon>
        <taxon>Metazoa</taxon>
        <taxon>Ecdysozoa</taxon>
        <taxon>Arthropoda</taxon>
        <taxon>Hexapoda</taxon>
        <taxon>Collembola</taxon>
        <taxon>Symphypleona</taxon>
        <taxon>Sminthuridae</taxon>
        <taxon>Allacma</taxon>
    </lineage>
</organism>
<evidence type="ECO:0000256" key="3">
    <source>
        <dbReference type="ARBA" id="ARBA00023004"/>
    </source>
</evidence>
<dbReference type="PANTHER" id="PTHR24300">
    <property type="entry name" value="CYTOCHROME P450 508A4-RELATED"/>
    <property type="match status" value="1"/>
</dbReference>
<dbReference type="GO" id="GO:0006805">
    <property type="term" value="P:xenobiotic metabolic process"/>
    <property type="evidence" value="ECO:0007669"/>
    <property type="project" value="TreeGrafter"/>
</dbReference>
<keyword evidence="5" id="KW-1185">Reference proteome</keyword>
<gene>
    <name evidence="4" type="ORF">AFUS01_LOCUS32960</name>
</gene>
<dbReference type="EMBL" id="CAJVCH010527166">
    <property type="protein sequence ID" value="CAG7822702.1"/>
    <property type="molecule type" value="Genomic_DNA"/>
</dbReference>
<dbReference type="InterPro" id="IPR050182">
    <property type="entry name" value="Cytochrome_P450_fam2"/>
</dbReference>
<dbReference type="Proteomes" id="UP000708208">
    <property type="component" value="Unassembled WGS sequence"/>
</dbReference>
<dbReference type="GO" id="GO:0005737">
    <property type="term" value="C:cytoplasm"/>
    <property type="evidence" value="ECO:0007669"/>
    <property type="project" value="TreeGrafter"/>
</dbReference>
<keyword evidence="3" id="KW-0408">Iron</keyword>
<evidence type="ECO:0000256" key="1">
    <source>
        <dbReference type="ARBA" id="ARBA00010617"/>
    </source>
</evidence>
<dbReference type="PANTHER" id="PTHR24300:SF403">
    <property type="entry name" value="CYTOCHROME P450 306A1"/>
    <property type="match status" value="1"/>
</dbReference>